<dbReference type="PANTHER" id="PTHR44591:SF3">
    <property type="entry name" value="RESPONSE REGULATORY DOMAIN-CONTAINING PROTEIN"/>
    <property type="match status" value="1"/>
</dbReference>
<comment type="caution">
    <text evidence="4">The sequence shown here is derived from an EMBL/GenBank/DDBJ whole genome shotgun (WGS) entry which is preliminary data.</text>
</comment>
<organism evidence="4 5">
    <name type="scientific">Desulfovibrio subterraneus</name>
    <dbReference type="NCBI Taxonomy" id="2718620"/>
    <lineage>
        <taxon>Bacteria</taxon>
        <taxon>Pseudomonadati</taxon>
        <taxon>Thermodesulfobacteriota</taxon>
        <taxon>Desulfovibrionia</taxon>
        <taxon>Desulfovibrionales</taxon>
        <taxon>Desulfovibrionaceae</taxon>
        <taxon>Desulfovibrio</taxon>
    </lineage>
</organism>
<proteinExistence type="predicted"/>
<accession>A0A7J0BET1</accession>
<reference evidence="4 5" key="1">
    <citation type="submission" date="2020-05" db="EMBL/GenBank/DDBJ databases">
        <title>Draft genome sequence of Desulfovibrio sp. strain HN2T.</title>
        <authorList>
            <person name="Ueno A."/>
            <person name="Tamazawa S."/>
            <person name="Tamamura S."/>
            <person name="Murakami T."/>
            <person name="Kiyama T."/>
            <person name="Inomata H."/>
            <person name="Amano Y."/>
            <person name="Miyakawa K."/>
            <person name="Tamaki H."/>
            <person name="Naganuma T."/>
            <person name="Kaneko K."/>
        </authorList>
    </citation>
    <scope>NUCLEOTIDE SEQUENCE [LARGE SCALE GENOMIC DNA]</scope>
    <source>
        <strain evidence="4 5">HN2</strain>
    </source>
</reference>
<feature type="domain" description="Response regulatory" evidence="3">
    <location>
        <begin position="3"/>
        <end position="120"/>
    </location>
</feature>
<dbReference type="RefSeq" id="WP_174403868.1">
    <property type="nucleotide sequence ID" value="NZ_BLVO01000004.1"/>
</dbReference>
<evidence type="ECO:0000313" key="4">
    <source>
        <dbReference type="EMBL" id="GFM32197.1"/>
    </source>
</evidence>
<evidence type="ECO:0000256" key="1">
    <source>
        <dbReference type="ARBA" id="ARBA00022553"/>
    </source>
</evidence>
<gene>
    <name evidence="4" type="ORF">DSM101010T_05620</name>
</gene>
<dbReference type="InterPro" id="IPR011006">
    <property type="entry name" value="CheY-like_superfamily"/>
</dbReference>
<dbReference type="Proteomes" id="UP000503840">
    <property type="component" value="Unassembled WGS sequence"/>
</dbReference>
<dbReference type="GO" id="GO:0000160">
    <property type="term" value="P:phosphorelay signal transduction system"/>
    <property type="evidence" value="ECO:0007669"/>
    <property type="project" value="InterPro"/>
</dbReference>
<dbReference type="SUPFAM" id="SSF52172">
    <property type="entry name" value="CheY-like"/>
    <property type="match status" value="1"/>
</dbReference>
<dbReference type="Gene3D" id="3.40.50.2300">
    <property type="match status" value="1"/>
</dbReference>
<dbReference type="Pfam" id="PF00072">
    <property type="entry name" value="Response_reg"/>
    <property type="match status" value="1"/>
</dbReference>
<dbReference type="InterPro" id="IPR050595">
    <property type="entry name" value="Bact_response_regulator"/>
</dbReference>
<sequence>MKTILITEDKLEVRELIKVTLRIGDYSLLEASSGEEAVELARRHTPDLILMDIMMPGTIDGLEATRIIKSDPATRHCKVIILTAKGQQHDVDTGNKAGADAYFIKPFSPLELIQQVEHQLQQETPWDTVISTAQ</sequence>
<protein>
    <recommendedName>
        <fullName evidence="3">Response regulatory domain-containing protein</fullName>
    </recommendedName>
</protein>
<evidence type="ECO:0000313" key="5">
    <source>
        <dbReference type="Proteomes" id="UP000503840"/>
    </source>
</evidence>
<dbReference type="PROSITE" id="PS50110">
    <property type="entry name" value="RESPONSE_REGULATORY"/>
    <property type="match status" value="1"/>
</dbReference>
<keyword evidence="1 2" id="KW-0597">Phosphoprotein</keyword>
<feature type="modified residue" description="4-aspartylphosphate" evidence="2">
    <location>
        <position position="52"/>
    </location>
</feature>
<name>A0A7J0BET1_9BACT</name>
<keyword evidence="5" id="KW-1185">Reference proteome</keyword>
<dbReference type="InterPro" id="IPR001789">
    <property type="entry name" value="Sig_transdc_resp-reg_receiver"/>
</dbReference>
<dbReference type="SMART" id="SM00448">
    <property type="entry name" value="REC"/>
    <property type="match status" value="1"/>
</dbReference>
<dbReference type="PANTHER" id="PTHR44591">
    <property type="entry name" value="STRESS RESPONSE REGULATOR PROTEIN 1"/>
    <property type="match status" value="1"/>
</dbReference>
<dbReference type="EMBL" id="BLVO01000004">
    <property type="protein sequence ID" value="GFM32197.1"/>
    <property type="molecule type" value="Genomic_DNA"/>
</dbReference>
<dbReference type="AlphaFoldDB" id="A0A7J0BET1"/>
<evidence type="ECO:0000256" key="2">
    <source>
        <dbReference type="PROSITE-ProRule" id="PRU00169"/>
    </source>
</evidence>
<evidence type="ECO:0000259" key="3">
    <source>
        <dbReference type="PROSITE" id="PS50110"/>
    </source>
</evidence>